<evidence type="ECO:0000313" key="2">
    <source>
        <dbReference type="EMBL" id="CAE6444916.1"/>
    </source>
</evidence>
<reference evidence="2" key="1">
    <citation type="submission" date="2021-01" db="EMBL/GenBank/DDBJ databases">
        <authorList>
            <person name="Kaushik A."/>
        </authorList>
    </citation>
    <scope>NUCLEOTIDE SEQUENCE</scope>
    <source>
        <strain evidence="2">AG3-T5</strain>
    </source>
</reference>
<feature type="region of interest" description="Disordered" evidence="1">
    <location>
        <begin position="1"/>
        <end position="114"/>
    </location>
</feature>
<dbReference type="Proteomes" id="UP000663841">
    <property type="component" value="Unassembled WGS sequence"/>
</dbReference>
<protein>
    <submittedName>
        <fullName evidence="2">Uncharacterized protein</fullName>
    </submittedName>
</protein>
<evidence type="ECO:0000313" key="3">
    <source>
        <dbReference type="Proteomes" id="UP000663841"/>
    </source>
</evidence>
<accession>A0A8H3B0E0</accession>
<proteinExistence type="predicted"/>
<dbReference type="AlphaFoldDB" id="A0A8H3B0E0"/>
<evidence type="ECO:0000256" key="1">
    <source>
        <dbReference type="SAM" id="MobiDB-lite"/>
    </source>
</evidence>
<feature type="compositionally biased region" description="Polar residues" evidence="1">
    <location>
        <begin position="11"/>
        <end position="22"/>
    </location>
</feature>
<name>A0A8H3B0E0_9AGAM</name>
<gene>
    <name evidence="2" type="ORF">RDB_LOCUS109646</name>
</gene>
<sequence>MSTVQDRQRADTVSSSSTNTLPYNELGYSPQPKDVPESRRSTAVSGYPHIPSSPPSYSESTKSSPGTELARPSSRPSRSSRSSSSGKSIRWGENDSNEKGRISPGHYSADSPKCPFKPILKNHEAQAADLPSLFTGNPPFRVASLTMDDIRKLLVSYLKNFQWPSELDFSLDGGSHMMLPDVEKSKSFIELHCKLQKLAYKLSKVPSHGDVRLMNKGEALGMSIGRALCGMEELKFYEKFIDSAYDNLVIDIHVCLESFVYPCELDFPENSEGGLILCITEKNKSFIDQLRTLDLFRVQLGNIPEYDNEQLKGKREAISEIIQQNLDRMRAHQLNLYYRWPTKVHQPRQT</sequence>
<organism evidence="2 3">
    <name type="scientific">Rhizoctonia solani</name>
    <dbReference type="NCBI Taxonomy" id="456999"/>
    <lineage>
        <taxon>Eukaryota</taxon>
        <taxon>Fungi</taxon>
        <taxon>Dikarya</taxon>
        <taxon>Basidiomycota</taxon>
        <taxon>Agaricomycotina</taxon>
        <taxon>Agaricomycetes</taxon>
        <taxon>Cantharellales</taxon>
        <taxon>Ceratobasidiaceae</taxon>
        <taxon>Rhizoctonia</taxon>
    </lineage>
</organism>
<dbReference type="EMBL" id="CAJMWW010000108">
    <property type="protein sequence ID" value="CAE6444916.1"/>
    <property type="molecule type" value="Genomic_DNA"/>
</dbReference>
<comment type="caution">
    <text evidence="2">The sequence shown here is derived from an EMBL/GenBank/DDBJ whole genome shotgun (WGS) entry which is preliminary data.</text>
</comment>
<feature type="compositionally biased region" description="Low complexity" evidence="1">
    <location>
        <begin position="45"/>
        <end position="85"/>
    </location>
</feature>
<feature type="compositionally biased region" description="Basic and acidic residues" evidence="1">
    <location>
        <begin position="1"/>
        <end position="10"/>
    </location>
</feature>
<feature type="compositionally biased region" description="Basic and acidic residues" evidence="1">
    <location>
        <begin position="90"/>
        <end position="101"/>
    </location>
</feature>